<organism evidence="2 3">
    <name type="scientific">Paspalum notatum var. saurae</name>
    <dbReference type="NCBI Taxonomy" id="547442"/>
    <lineage>
        <taxon>Eukaryota</taxon>
        <taxon>Viridiplantae</taxon>
        <taxon>Streptophyta</taxon>
        <taxon>Embryophyta</taxon>
        <taxon>Tracheophyta</taxon>
        <taxon>Spermatophyta</taxon>
        <taxon>Magnoliopsida</taxon>
        <taxon>Liliopsida</taxon>
        <taxon>Poales</taxon>
        <taxon>Poaceae</taxon>
        <taxon>PACMAD clade</taxon>
        <taxon>Panicoideae</taxon>
        <taxon>Andropogonodae</taxon>
        <taxon>Paspaleae</taxon>
        <taxon>Paspalinae</taxon>
        <taxon>Paspalum</taxon>
    </lineage>
</organism>
<evidence type="ECO:0000256" key="1">
    <source>
        <dbReference type="SAM" id="MobiDB-lite"/>
    </source>
</evidence>
<evidence type="ECO:0000313" key="3">
    <source>
        <dbReference type="Proteomes" id="UP001341281"/>
    </source>
</evidence>
<dbReference type="EMBL" id="CP144746">
    <property type="protein sequence ID" value="WVZ59570.1"/>
    <property type="molecule type" value="Genomic_DNA"/>
</dbReference>
<reference evidence="2 3" key="1">
    <citation type="submission" date="2024-02" db="EMBL/GenBank/DDBJ databases">
        <title>High-quality chromosome-scale genome assembly of Pensacola bahiagrass (Paspalum notatum Flugge var. saurae).</title>
        <authorList>
            <person name="Vega J.M."/>
            <person name="Podio M."/>
            <person name="Orjuela J."/>
            <person name="Siena L.A."/>
            <person name="Pessino S.C."/>
            <person name="Combes M.C."/>
            <person name="Mariac C."/>
            <person name="Albertini E."/>
            <person name="Pupilli F."/>
            <person name="Ortiz J.P.A."/>
            <person name="Leblanc O."/>
        </authorList>
    </citation>
    <scope>NUCLEOTIDE SEQUENCE [LARGE SCALE GENOMIC DNA]</scope>
    <source>
        <strain evidence="2">R1</strain>
        <tissue evidence="2">Leaf</tissue>
    </source>
</reference>
<sequence length="371" mass="40119">MREDVGVALQGHPRRERPSVQRLGPGVVVVDERDGLSRSQADQAGRPPLGVLHTEQLAQVERGLEDALGGVIERGGGAADGVHPVREDLPVRVLVGERLAVCAVRQVGPYLRHREVGRGGVEVRAGDGRGVAEGEVEAPAVEADVIAPQPVEPVRELAPDARVEVVEVRRRLVVQARVGVARAVGVAVVAADHAGAPVQTAVRRAALEDAVHAARVLALRRAVVEDDVGDALDALTVERRDEGPQLRLVPVPRHVQVVQPPRKITCRCDGGGSHTWVIPAAAMSSTWLLRELYHPDPVSFHDSQLKAYQRMDGRSEFSYQAIIKLDKQEDKGKLSLPLPPPDEIASLPGPPPTKGKERKKRLTLWLGIEHE</sequence>
<keyword evidence="3" id="KW-1185">Reference proteome</keyword>
<feature type="region of interest" description="Disordered" evidence="1">
    <location>
        <begin position="1"/>
        <end position="26"/>
    </location>
</feature>
<gene>
    <name evidence="2" type="ORF">U9M48_009691</name>
</gene>
<feature type="region of interest" description="Disordered" evidence="1">
    <location>
        <begin position="330"/>
        <end position="359"/>
    </location>
</feature>
<protein>
    <submittedName>
        <fullName evidence="2">Uncharacterized protein</fullName>
    </submittedName>
</protein>
<proteinExistence type="predicted"/>
<name>A0AAQ3SS45_PASNO</name>
<feature type="compositionally biased region" description="Pro residues" evidence="1">
    <location>
        <begin position="337"/>
        <end position="353"/>
    </location>
</feature>
<dbReference type="Proteomes" id="UP001341281">
    <property type="component" value="Chromosome 02"/>
</dbReference>
<dbReference type="AlphaFoldDB" id="A0AAQ3SS45"/>
<accession>A0AAQ3SS45</accession>
<evidence type="ECO:0000313" key="2">
    <source>
        <dbReference type="EMBL" id="WVZ59570.1"/>
    </source>
</evidence>